<feature type="region of interest" description="Disordered" evidence="6">
    <location>
        <begin position="164"/>
        <end position="273"/>
    </location>
</feature>
<dbReference type="InterPro" id="IPR003874">
    <property type="entry name" value="CDC45"/>
</dbReference>
<gene>
    <name evidence="7" type="ORF">BJ508DRAFT_213426</name>
</gene>
<dbReference type="EMBL" id="ML119738">
    <property type="protein sequence ID" value="RPA76762.1"/>
    <property type="molecule type" value="Genomic_DNA"/>
</dbReference>
<feature type="compositionally biased region" description="Pro residues" evidence="6">
    <location>
        <begin position="261"/>
        <end position="271"/>
    </location>
</feature>
<keyword evidence="5" id="KW-0131">Cell cycle</keyword>
<dbReference type="GO" id="GO:0031261">
    <property type="term" value="C:DNA replication preinitiation complex"/>
    <property type="evidence" value="ECO:0007669"/>
    <property type="project" value="TreeGrafter"/>
</dbReference>
<evidence type="ECO:0000256" key="6">
    <source>
        <dbReference type="SAM" id="MobiDB-lite"/>
    </source>
</evidence>
<organism evidence="7 8">
    <name type="scientific">Ascobolus immersus RN42</name>
    <dbReference type="NCBI Taxonomy" id="1160509"/>
    <lineage>
        <taxon>Eukaryota</taxon>
        <taxon>Fungi</taxon>
        <taxon>Dikarya</taxon>
        <taxon>Ascomycota</taxon>
        <taxon>Pezizomycotina</taxon>
        <taxon>Pezizomycetes</taxon>
        <taxon>Pezizales</taxon>
        <taxon>Ascobolaceae</taxon>
        <taxon>Ascobolus</taxon>
    </lineage>
</organism>
<reference evidence="7 8" key="1">
    <citation type="journal article" date="2018" name="Nat. Ecol. Evol.">
        <title>Pezizomycetes genomes reveal the molecular basis of ectomycorrhizal truffle lifestyle.</title>
        <authorList>
            <person name="Murat C."/>
            <person name="Payen T."/>
            <person name="Noel B."/>
            <person name="Kuo A."/>
            <person name="Morin E."/>
            <person name="Chen J."/>
            <person name="Kohler A."/>
            <person name="Krizsan K."/>
            <person name="Balestrini R."/>
            <person name="Da Silva C."/>
            <person name="Montanini B."/>
            <person name="Hainaut M."/>
            <person name="Levati E."/>
            <person name="Barry K.W."/>
            <person name="Belfiori B."/>
            <person name="Cichocki N."/>
            <person name="Clum A."/>
            <person name="Dockter R.B."/>
            <person name="Fauchery L."/>
            <person name="Guy J."/>
            <person name="Iotti M."/>
            <person name="Le Tacon F."/>
            <person name="Lindquist E.A."/>
            <person name="Lipzen A."/>
            <person name="Malagnac F."/>
            <person name="Mello A."/>
            <person name="Molinier V."/>
            <person name="Miyauchi S."/>
            <person name="Poulain J."/>
            <person name="Riccioni C."/>
            <person name="Rubini A."/>
            <person name="Sitrit Y."/>
            <person name="Splivallo R."/>
            <person name="Traeger S."/>
            <person name="Wang M."/>
            <person name="Zifcakova L."/>
            <person name="Wipf D."/>
            <person name="Zambonelli A."/>
            <person name="Paolocci F."/>
            <person name="Nowrousian M."/>
            <person name="Ottonello S."/>
            <person name="Baldrian P."/>
            <person name="Spatafora J.W."/>
            <person name="Henrissat B."/>
            <person name="Nagy L.G."/>
            <person name="Aury J.M."/>
            <person name="Wincker P."/>
            <person name="Grigoriev I.V."/>
            <person name="Bonfante P."/>
            <person name="Martin F.M."/>
        </authorList>
    </citation>
    <scope>NUCLEOTIDE SEQUENCE [LARGE SCALE GENOMIC DNA]</scope>
    <source>
        <strain evidence="7 8">RN42</strain>
    </source>
</reference>
<sequence length="699" mass="77542">MFIPRTSLAAAHAHLLRHATPASPSILVLAAPTPDALCASRILTHILKHDFLPHLILPVAGYRDLEVINQKQIKGNETLRFVICIGLGGLFDIAEFLGWDEEDPAGQERPEVWVIDARRPWNLGNVFGGGGRVEGGQDGLGGFGGVKCWDDGDIEVELGREGEAYKALEGMPEVSDEEESDEDDDLEDEEEEVVDLLGEESKGRKRKSSEDEEEDAGRSRRRRLEGEEHETSPEPLPRRGLLSTSSGRYPSSPPLDTHPSSPTPSLPPPMPSQRTLRRKLRRLRHKHQATIAHYYSTGTSYSSPASSLLYSLASDLSREDPDLLWLALVGCSSTELYGHQPPPTIERSTFNILRDEVRRLNPPPPGAAGTSTTTSIDTPRGPDDRSIRISPEFRFLLIRHWSLYDSMLHSPHLIPRLNLFSPSGIKRLHKLLAKMGISLTQCRQSYTHMDMQLKRTLREKVEGVGRLYGLEGVVREGYVRSWGWKAVLSAGDVGAILGALLEGGGTLPEVEEAGSVEREDDEQQRNWNRASDALENIDLLLAAIPGTLTLARATMRVATGLIQKGQIKTLNSFRFAVVRDGPDLGYFLNPGALQRLAMWLGEAIYEEERQGGRRRHLPLVLAVLNGARGVFLCEEEEEEEIVLEEGRAKNRFGIAFQEVAASTNARVRVDSFEASVIEVRQEDLIGFFEELSRRVVLGG</sequence>
<protein>
    <submittedName>
        <fullName evidence="7">CDC45-like protein</fullName>
    </submittedName>
</protein>
<dbReference type="GO" id="GO:0006270">
    <property type="term" value="P:DNA replication initiation"/>
    <property type="evidence" value="ECO:0007669"/>
    <property type="project" value="InterPro"/>
</dbReference>
<dbReference type="PANTHER" id="PTHR10507:SF0">
    <property type="entry name" value="CELL DIVISION CONTROL PROTEIN 45 HOMOLOG"/>
    <property type="match status" value="1"/>
</dbReference>
<evidence type="ECO:0000256" key="5">
    <source>
        <dbReference type="ARBA" id="ARBA00023306"/>
    </source>
</evidence>
<keyword evidence="3" id="KW-0235">DNA replication</keyword>
<keyword evidence="4" id="KW-0539">Nucleus</keyword>
<dbReference type="GO" id="GO:0003697">
    <property type="term" value="F:single-stranded DNA binding"/>
    <property type="evidence" value="ECO:0007669"/>
    <property type="project" value="TreeGrafter"/>
</dbReference>
<dbReference type="PANTHER" id="PTHR10507">
    <property type="entry name" value="CDC45-RELATED PROTEIN"/>
    <property type="match status" value="1"/>
</dbReference>
<dbReference type="AlphaFoldDB" id="A0A3N4HSG8"/>
<dbReference type="STRING" id="1160509.A0A3N4HSG8"/>
<dbReference type="GO" id="GO:0000727">
    <property type="term" value="P:double-strand break repair via break-induced replication"/>
    <property type="evidence" value="ECO:0007669"/>
    <property type="project" value="TreeGrafter"/>
</dbReference>
<dbReference type="Pfam" id="PF02724">
    <property type="entry name" value="CDC45"/>
    <property type="match status" value="1"/>
</dbReference>
<evidence type="ECO:0000313" key="7">
    <source>
        <dbReference type="EMBL" id="RPA76762.1"/>
    </source>
</evidence>
<dbReference type="Proteomes" id="UP000275078">
    <property type="component" value="Unassembled WGS sequence"/>
</dbReference>
<comment type="similarity">
    <text evidence="2">Belongs to the CDC45 family.</text>
</comment>
<dbReference type="OrthoDB" id="10258882at2759"/>
<comment type="subcellular location">
    <subcellularLocation>
        <location evidence="1">Nucleus</location>
    </subcellularLocation>
</comment>
<evidence type="ECO:0000256" key="1">
    <source>
        <dbReference type="ARBA" id="ARBA00004123"/>
    </source>
</evidence>
<evidence type="ECO:0000313" key="8">
    <source>
        <dbReference type="Proteomes" id="UP000275078"/>
    </source>
</evidence>
<dbReference type="GO" id="GO:0003682">
    <property type="term" value="F:chromatin binding"/>
    <property type="evidence" value="ECO:0007669"/>
    <property type="project" value="TreeGrafter"/>
</dbReference>
<evidence type="ECO:0000256" key="3">
    <source>
        <dbReference type="ARBA" id="ARBA00022705"/>
    </source>
</evidence>
<dbReference type="GO" id="GO:1902977">
    <property type="term" value="P:mitotic DNA replication preinitiation complex assembly"/>
    <property type="evidence" value="ECO:0007669"/>
    <property type="project" value="TreeGrafter"/>
</dbReference>
<evidence type="ECO:0000256" key="2">
    <source>
        <dbReference type="ARBA" id="ARBA00010727"/>
    </source>
</evidence>
<feature type="compositionally biased region" description="Acidic residues" evidence="6">
    <location>
        <begin position="174"/>
        <end position="198"/>
    </location>
</feature>
<keyword evidence="8" id="KW-1185">Reference proteome</keyword>
<evidence type="ECO:0000256" key="4">
    <source>
        <dbReference type="ARBA" id="ARBA00023242"/>
    </source>
</evidence>
<name>A0A3N4HSG8_ASCIM</name>
<feature type="region of interest" description="Disordered" evidence="6">
    <location>
        <begin position="358"/>
        <end position="384"/>
    </location>
</feature>
<proteinExistence type="inferred from homology"/>
<dbReference type="GO" id="GO:0003688">
    <property type="term" value="F:DNA replication origin binding"/>
    <property type="evidence" value="ECO:0007669"/>
    <property type="project" value="TreeGrafter"/>
</dbReference>
<accession>A0A3N4HSG8</accession>